<accession>X1D003</accession>
<gene>
    <name evidence="1" type="ORF">S01H4_25267</name>
</gene>
<reference evidence="1" key="1">
    <citation type="journal article" date="2014" name="Front. Microbiol.">
        <title>High frequency of phylogenetically diverse reductive dehalogenase-homologous genes in deep subseafloor sedimentary metagenomes.</title>
        <authorList>
            <person name="Kawai M."/>
            <person name="Futagami T."/>
            <person name="Toyoda A."/>
            <person name="Takaki Y."/>
            <person name="Nishi S."/>
            <person name="Hori S."/>
            <person name="Arai W."/>
            <person name="Tsubouchi T."/>
            <person name="Morono Y."/>
            <person name="Uchiyama I."/>
            <person name="Ito T."/>
            <person name="Fujiyama A."/>
            <person name="Inagaki F."/>
            <person name="Takami H."/>
        </authorList>
    </citation>
    <scope>NUCLEOTIDE SEQUENCE</scope>
    <source>
        <strain evidence="1">Expedition CK06-06</strain>
    </source>
</reference>
<protein>
    <submittedName>
        <fullName evidence="1">Uncharacterized protein</fullName>
    </submittedName>
</protein>
<dbReference type="EMBL" id="BART01012000">
    <property type="protein sequence ID" value="GAG89811.1"/>
    <property type="molecule type" value="Genomic_DNA"/>
</dbReference>
<proteinExistence type="predicted"/>
<name>X1D003_9ZZZZ</name>
<feature type="non-terminal residue" evidence="1">
    <location>
        <position position="65"/>
    </location>
</feature>
<sequence length="65" mass="7443">MKELGYLLNIHFIIDLDTTLGYGKRNIPSVVKGQVDAFFADIFRLLRRLARAIVGERDAIEPRPE</sequence>
<dbReference type="AlphaFoldDB" id="X1D003"/>
<organism evidence="1">
    <name type="scientific">marine sediment metagenome</name>
    <dbReference type="NCBI Taxonomy" id="412755"/>
    <lineage>
        <taxon>unclassified sequences</taxon>
        <taxon>metagenomes</taxon>
        <taxon>ecological metagenomes</taxon>
    </lineage>
</organism>
<comment type="caution">
    <text evidence="1">The sequence shown here is derived from an EMBL/GenBank/DDBJ whole genome shotgun (WGS) entry which is preliminary data.</text>
</comment>
<evidence type="ECO:0000313" key="1">
    <source>
        <dbReference type="EMBL" id="GAG89811.1"/>
    </source>
</evidence>